<feature type="transmembrane region" description="Helical" evidence="1">
    <location>
        <begin position="31"/>
        <end position="49"/>
    </location>
</feature>
<dbReference type="EMBL" id="CP046452">
    <property type="protein sequence ID" value="QGU01962.1"/>
    <property type="molecule type" value="Genomic_DNA"/>
</dbReference>
<gene>
    <name evidence="2" type="ORF">CKALI_05460</name>
</gene>
<evidence type="ECO:0000313" key="2">
    <source>
        <dbReference type="EMBL" id="QGU01962.1"/>
    </source>
</evidence>
<evidence type="ECO:0000256" key="1">
    <source>
        <dbReference type="SAM" id="Phobius"/>
    </source>
</evidence>
<dbReference type="Proteomes" id="UP000427071">
    <property type="component" value="Chromosome"/>
</dbReference>
<feature type="transmembrane region" description="Helical" evidence="1">
    <location>
        <begin position="7"/>
        <end position="25"/>
    </location>
</feature>
<accession>A0A6B8VA12</accession>
<sequence length="62" mass="6766">MSNKSTQYSIAIRLIAGLLAVLYLVGDISPWLAILLACAQIVLVALMSVEYKKVTKGNSEQR</sequence>
<dbReference type="KEGG" id="ckw:CKALI_05460"/>
<keyword evidence="1" id="KW-0472">Membrane</keyword>
<organism evidence="2 3">
    <name type="scientific">Corynebacterium kalinowskii</name>
    <dbReference type="NCBI Taxonomy" id="2675216"/>
    <lineage>
        <taxon>Bacteria</taxon>
        <taxon>Bacillati</taxon>
        <taxon>Actinomycetota</taxon>
        <taxon>Actinomycetes</taxon>
        <taxon>Mycobacteriales</taxon>
        <taxon>Corynebacteriaceae</taxon>
        <taxon>Corynebacterium</taxon>
    </lineage>
</organism>
<reference evidence="3" key="1">
    <citation type="submission" date="2019-11" db="EMBL/GenBank/DDBJ databases">
        <title>Complete genome sequence of Corynebacterium kalinowskii 1959, a novel Corynebacterium species isolated from soil of a small paddock in Vilsendorf, Germany.</title>
        <authorList>
            <person name="Schaffert L."/>
            <person name="Ruwe M."/>
            <person name="Milse J."/>
            <person name="Hanuschka K."/>
            <person name="Ortseifen V."/>
            <person name="Droste J."/>
            <person name="Brandt D."/>
            <person name="Schlueter L."/>
            <person name="Kutter Y."/>
            <person name="Vinke S."/>
            <person name="Viehoefer P."/>
            <person name="Jacob L."/>
            <person name="Luebke N.-C."/>
            <person name="Schulte-Berndt E."/>
            <person name="Hain C."/>
            <person name="Linder M."/>
            <person name="Schmidt P."/>
            <person name="Wollenschlaeger L."/>
            <person name="Luttermann T."/>
            <person name="Thieme E."/>
            <person name="Hassa J."/>
            <person name="Haak M."/>
            <person name="Wittchen M."/>
            <person name="Mentz A."/>
            <person name="Persicke M."/>
            <person name="Busche T."/>
            <person name="Ruckert C."/>
        </authorList>
    </citation>
    <scope>NUCLEOTIDE SEQUENCE [LARGE SCALE GENOMIC DNA]</scope>
    <source>
        <strain evidence="3">1959</strain>
    </source>
</reference>
<name>A0A6B8VA12_9CORY</name>
<dbReference type="AlphaFoldDB" id="A0A6B8VA12"/>
<keyword evidence="3" id="KW-1185">Reference proteome</keyword>
<evidence type="ECO:0000313" key="3">
    <source>
        <dbReference type="Proteomes" id="UP000427071"/>
    </source>
</evidence>
<keyword evidence="1" id="KW-0812">Transmembrane</keyword>
<dbReference type="RefSeq" id="WP_156192326.1">
    <property type="nucleotide sequence ID" value="NZ_CP046452.1"/>
</dbReference>
<proteinExistence type="predicted"/>
<keyword evidence="1" id="KW-1133">Transmembrane helix</keyword>
<protein>
    <submittedName>
        <fullName evidence="2">Uncharacterized protein</fullName>
    </submittedName>
</protein>